<proteinExistence type="predicted"/>
<feature type="domain" description="HTH araC/xylS-type" evidence="4">
    <location>
        <begin position="206"/>
        <end position="304"/>
    </location>
</feature>
<dbReference type="InterPro" id="IPR020449">
    <property type="entry name" value="Tscrpt_reg_AraC-type_HTH"/>
</dbReference>
<dbReference type="GO" id="GO:0003700">
    <property type="term" value="F:DNA-binding transcription factor activity"/>
    <property type="evidence" value="ECO:0007669"/>
    <property type="project" value="InterPro"/>
</dbReference>
<name>A0A1T5BJC0_9BACT</name>
<evidence type="ECO:0000259" key="4">
    <source>
        <dbReference type="PROSITE" id="PS01124"/>
    </source>
</evidence>
<dbReference type="STRING" id="651661.SAMN05660293_00377"/>
<dbReference type="InterPro" id="IPR009057">
    <property type="entry name" value="Homeodomain-like_sf"/>
</dbReference>
<dbReference type="PANTHER" id="PTHR43280">
    <property type="entry name" value="ARAC-FAMILY TRANSCRIPTIONAL REGULATOR"/>
    <property type="match status" value="1"/>
</dbReference>
<accession>A0A1T5BJC0</accession>
<evidence type="ECO:0000313" key="6">
    <source>
        <dbReference type="Proteomes" id="UP000190897"/>
    </source>
</evidence>
<organism evidence="5 6">
    <name type="scientific">Dyadobacter psychrophilus</name>
    <dbReference type="NCBI Taxonomy" id="651661"/>
    <lineage>
        <taxon>Bacteria</taxon>
        <taxon>Pseudomonadati</taxon>
        <taxon>Bacteroidota</taxon>
        <taxon>Cytophagia</taxon>
        <taxon>Cytophagales</taxon>
        <taxon>Spirosomataceae</taxon>
        <taxon>Dyadobacter</taxon>
    </lineage>
</organism>
<dbReference type="SUPFAM" id="SSF46689">
    <property type="entry name" value="Homeodomain-like"/>
    <property type="match status" value="1"/>
</dbReference>
<keyword evidence="6" id="KW-1185">Reference proteome</keyword>
<evidence type="ECO:0000256" key="1">
    <source>
        <dbReference type="ARBA" id="ARBA00023015"/>
    </source>
</evidence>
<evidence type="ECO:0000256" key="2">
    <source>
        <dbReference type="ARBA" id="ARBA00023125"/>
    </source>
</evidence>
<evidence type="ECO:0000256" key="3">
    <source>
        <dbReference type="ARBA" id="ARBA00023163"/>
    </source>
</evidence>
<dbReference type="Gene3D" id="1.10.10.60">
    <property type="entry name" value="Homeodomain-like"/>
    <property type="match status" value="1"/>
</dbReference>
<dbReference type="Pfam" id="PF12833">
    <property type="entry name" value="HTH_18"/>
    <property type="match status" value="1"/>
</dbReference>
<dbReference type="EMBL" id="FUZA01000001">
    <property type="protein sequence ID" value="SKB47109.1"/>
    <property type="molecule type" value="Genomic_DNA"/>
</dbReference>
<dbReference type="AlphaFoldDB" id="A0A1T5BJC0"/>
<keyword evidence="2 5" id="KW-0238">DNA-binding</keyword>
<gene>
    <name evidence="5" type="ORF">SAMN05660293_00377</name>
</gene>
<dbReference type="OrthoDB" id="9793451at2"/>
<sequence length="311" mass="36450">MKKFSKPSFFKGGFFLFNFQSSDLFLKQKTGKMVFENSNEILSLYELDPVNSHIIKDVRETDMTFIWNVAERMDITIDKVPFHLSKNQIIFLTEFHRIDSIAIESARMVRFNQPFYCVVNHDNEVGSKGLLFFGATGVPIITIDDARVRDFELSWEIFWSEMRKTDILQQDMLQALLKRMLILSVRILRQSNNLSKLDKTQGEIVREFNYLVDKHFAVHHDVAFYAAQLNKSPKTLSNLFSLVSTRTPLNIIHDRIMIHARRQINYSNLSIKEIAYELGYDNIQTFSRFFKSKEGVSPGHYREKLEQPMLQ</sequence>
<dbReference type="InterPro" id="IPR018060">
    <property type="entry name" value="HTH_AraC"/>
</dbReference>
<dbReference type="PROSITE" id="PS01124">
    <property type="entry name" value="HTH_ARAC_FAMILY_2"/>
    <property type="match status" value="1"/>
</dbReference>
<keyword evidence="3" id="KW-0804">Transcription</keyword>
<dbReference type="PRINTS" id="PR00032">
    <property type="entry name" value="HTHARAC"/>
</dbReference>
<keyword evidence="1" id="KW-0805">Transcription regulation</keyword>
<reference evidence="6" key="1">
    <citation type="submission" date="2017-02" db="EMBL/GenBank/DDBJ databases">
        <authorList>
            <person name="Varghese N."/>
            <person name="Submissions S."/>
        </authorList>
    </citation>
    <scope>NUCLEOTIDE SEQUENCE [LARGE SCALE GENOMIC DNA]</scope>
    <source>
        <strain evidence="6">DSM 22270</strain>
    </source>
</reference>
<dbReference type="PANTHER" id="PTHR43280:SF32">
    <property type="entry name" value="TRANSCRIPTIONAL REGULATORY PROTEIN"/>
    <property type="match status" value="1"/>
</dbReference>
<dbReference type="SMART" id="SM00342">
    <property type="entry name" value="HTH_ARAC"/>
    <property type="match status" value="1"/>
</dbReference>
<protein>
    <submittedName>
        <fullName evidence="5">AraC-type DNA-binding protein</fullName>
    </submittedName>
</protein>
<dbReference type="Proteomes" id="UP000190897">
    <property type="component" value="Unassembled WGS sequence"/>
</dbReference>
<evidence type="ECO:0000313" key="5">
    <source>
        <dbReference type="EMBL" id="SKB47109.1"/>
    </source>
</evidence>
<dbReference type="GO" id="GO:0043565">
    <property type="term" value="F:sequence-specific DNA binding"/>
    <property type="evidence" value="ECO:0007669"/>
    <property type="project" value="InterPro"/>
</dbReference>